<evidence type="ECO:0008006" key="4">
    <source>
        <dbReference type="Google" id="ProtNLM"/>
    </source>
</evidence>
<sequence length="364" mass="39185">MLSALFGLCLAAQAAPALAQTHSKPAASNQVDLAAVGQGFAGPRTQVAVLGSTHLSGLPKDYDLKALEPLLERLAAFKPELIAIEAVSGEGCDHLSRYHELFDGAAESYCADTDAARQATGLDVRAAVVAVRQRYADWPAQPTPAQRRSLASLLLAANERASALAQWLQLAPAERRAGDGLDPALVAQLDKLATSARNENYRIGAVLAARLGLQRVYAVDDHSADRVTADAGGKPYEAAVKAVWAAAPYPFAEREQAYLDRGDLLGLYRSLNAPDTQRAAIAADFGGNLREPSPERYGRQYVAWWEARNLRMAANLREAFGNRPGIRVLDIVGSSHKPYLDAYLRQMHDVEVLDVQALLAPGTR</sequence>
<gene>
    <name evidence="2" type="ORF">LEN_0004</name>
</gene>
<feature type="signal peptide" evidence="1">
    <location>
        <begin position="1"/>
        <end position="19"/>
    </location>
</feature>
<evidence type="ECO:0000313" key="3">
    <source>
        <dbReference type="Proteomes" id="UP000218824"/>
    </source>
</evidence>
<evidence type="ECO:0000313" key="2">
    <source>
        <dbReference type="EMBL" id="BAV95491.1"/>
    </source>
</evidence>
<dbReference type="InterPro" id="IPR043749">
    <property type="entry name" value="DUF5694"/>
</dbReference>
<reference evidence="2 3" key="1">
    <citation type="journal article" date="2017" name="DNA Res.">
        <title>Complete genome sequence and expression profile of the commercial lytic enzyme producer Lysobacter enzymogenes M497-1.</title>
        <authorList>
            <person name="Takami H."/>
            <person name="Toyoda A."/>
            <person name="Uchiyama I."/>
            <person name="Itoh T."/>
            <person name="Takaki Y."/>
            <person name="Arai W."/>
            <person name="Nishi S."/>
            <person name="Kawai M."/>
            <person name="Shinya K."/>
            <person name="Ikeda H."/>
        </authorList>
    </citation>
    <scope>NUCLEOTIDE SEQUENCE [LARGE SCALE GENOMIC DNA]</scope>
    <source>
        <strain evidence="2 3">M497-1</strain>
    </source>
</reference>
<dbReference type="AlphaFoldDB" id="A0AAU9AJP3"/>
<evidence type="ECO:0000256" key="1">
    <source>
        <dbReference type="SAM" id="SignalP"/>
    </source>
</evidence>
<dbReference type="KEGG" id="lem:LEN_0004"/>
<organism evidence="2 3">
    <name type="scientific">Lysobacter enzymogenes</name>
    <dbReference type="NCBI Taxonomy" id="69"/>
    <lineage>
        <taxon>Bacteria</taxon>
        <taxon>Pseudomonadati</taxon>
        <taxon>Pseudomonadota</taxon>
        <taxon>Gammaproteobacteria</taxon>
        <taxon>Lysobacterales</taxon>
        <taxon>Lysobacteraceae</taxon>
        <taxon>Lysobacter</taxon>
    </lineage>
</organism>
<proteinExistence type="predicted"/>
<accession>A0AAU9AJP3</accession>
<keyword evidence="1" id="KW-0732">Signal</keyword>
<dbReference type="GeneID" id="83061951"/>
<dbReference type="RefSeq" id="WP_096376155.1">
    <property type="nucleotide sequence ID" value="NZ_AP014940.1"/>
</dbReference>
<protein>
    <recommendedName>
        <fullName evidence="4">TraB/GumN family protein</fullName>
    </recommendedName>
</protein>
<dbReference type="Pfam" id="PF18950">
    <property type="entry name" value="DUF5694"/>
    <property type="match status" value="1"/>
</dbReference>
<dbReference type="Proteomes" id="UP000218824">
    <property type="component" value="Chromosome"/>
</dbReference>
<name>A0AAU9AJP3_LYSEN</name>
<feature type="chain" id="PRO_5043975609" description="TraB/GumN family protein" evidence="1">
    <location>
        <begin position="20"/>
        <end position="364"/>
    </location>
</feature>
<dbReference type="EMBL" id="AP014940">
    <property type="protein sequence ID" value="BAV95491.1"/>
    <property type="molecule type" value="Genomic_DNA"/>
</dbReference>